<evidence type="ECO:0000256" key="1">
    <source>
        <dbReference type="SAM" id="Phobius"/>
    </source>
</evidence>
<dbReference type="Proteomes" id="UP000608071">
    <property type="component" value="Unassembled WGS sequence"/>
</dbReference>
<keyword evidence="3" id="KW-1185">Reference proteome</keyword>
<keyword evidence="1" id="KW-0472">Membrane</keyword>
<keyword evidence="1" id="KW-1133">Transmembrane helix</keyword>
<comment type="caution">
    <text evidence="2">The sequence shown here is derived from an EMBL/GenBank/DDBJ whole genome shotgun (WGS) entry which is preliminary data.</text>
</comment>
<name>A0ABR8T6S2_9BACL</name>
<accession>A0ABR8T6S2</accession>
<evidence type="ECO:0000313" key="3">
    <source>
        <dbReference type="Proteomes" id="UP000608071"/>
    </source>
</evidence>
<keyword evidence="1" id="KW-0812">Transmembrane</keyword>
<sequence>MASAAVVFASILLPIFLYMSFYFLLDGKQPQARRIFISLSFSLTIWSMAIIMIAKN</sequence>
<protein>
    <submittedName>
        <fullName evidence="2">Uncharacterized protein</fullName>
    </submittedName>
</protein>
<dbReference type="RefSeq" id="WP_191805064.1">
    <property type="nucleotide sequence ID" value="NZ_JACSQL010000026.1"/>
</dbReference>
<gene>
    <name evidence="2" type="ORF">H9647_24835</name>
</gene>
<dbReference type="EMBL" id="JACSQL010000026">
    <property type="protein sequence ID" value="MBD7971295.1"/>
    <property type="molecule type" value="Genomic_DNA"/>
</dbReference>
<reference evidence="2 3" key="1">
    <citation type="submission" date="2020-08" db="EMBL/GenBank/DDBJ databases">
        <title>A Genomic Blueprint of the Chicken Gut Microbiome.</title>
        <authorList>
            <person name="Gilroy R."/>
            <person name="Ravi A."/>
            <person name="Getino M."/>
            <person name="Pursley I."/>
            <person name="Horton D.L."/>
            <person name="Alikhan N.-F."/>
            <person name="Baker D."/>
            <person name="Gharbi K."/>
            <person name="Hall N."/>
            <person name="Watson M."/>
            <person name="Adriaenssens E.M."/>
            <person name="Foster-Nyarko E."/>
            <person name="Jarju S."/>
            <person name="Secka A."/>
            <person name="Antonio M."/>
            <person name="Oren A."/>
            <person name="Chaudhuri R."/>
            <person name="La Ragione R.M."/>
            <person name="Hildebrand F."/>
            <person name="Pallen M.J."/>
        </authorList>
    </citation>
    <scope>NUCLEOTIDE SEQUENCE [LARGE SCALE GENOMIC DNA]</scope>
    <source>
        <strain evidence="2 3">Sa2BVA9</strain>
    </source>
</reference>
<feature type="transmembrane region" description="Helical" evidence="1">
    <location>
        <begin position="6"/>
        <end position="24"/>
    </location>
</feature>
<evidence type="ECO:0000313" key="2">
    <source>
        <dbReference type="EMBL" id="MBD7971295.1"/>
    </source>
</evidence>
<proteinExistence type="predicted"/>
<feature type="transmembrane region" description="Helical" evidence="1">
    <location>
        <begin position="36"/>
        <end position="54"/>
    </location>
</feature>
<organism evidence="2 3">
    <name type="scientific">Paenibacillus gallinarum</name>
    <dbReference type="NCBI Taxonomy" id="2762232"/>
    <lineage>
        <taxon>Bacteria</taxon>
        <taxon>Bacillati</taxon>
        <taxon>Bacillota</taxon>
        <taxon>Bacilli</taxon>
        <taxon>Bacillales</taxon>
        <taxon>Paenibacillaceae</taxon>
        <taxon>Paenibacillus</taxon>
    </lineage>
</organism>